<organism evidence="6 7">
    <name type="scientific">Kalanchoe fedtschenkoi</name>
    <name type="common">Lavender scallops</name>
    <name type="synonym">South American air plant</name>
    <dbReference type="NCBI Taxonomy" id="63787"/>
    <lineage>
        <taxon>Eukaryota</taxon>
        <taxon>Viridiplantae</taxon>
        <taxon>Streptophyta</taxon>
        <taxon>Embryophyta</taxon>
        <taxon>Tracheophyta</taxon>
        <taxon>Spermatophyta</taxon>
        <taxon>Magnoliopsida</taxon>
        <taxon>eudicotyledons</taxon>
        <taxon>Gunneridae</taxon>
        <taxon>Pentapetalae</taxon>
        <taxon>Saxifragales</taxon>
        <taxon>Crassulaceae</taxon>
        <taxon>Kalanchoe</taxon>
    </lineage>
</organism>
<dbReference type="PANTHER" id="PTHR22975:SF9">
    <property type="entry name" value="ECHINUS SPLICE FORM 3"/>
    <property type="match status" value="1"/>
</dbReference>
<evidence type="ECO:0000256" key="2">
    <source>
        <dbReference type="ARBA" id="ARBA00022801"/>
    </source>
</evidence>
<feature type="region of interest" description="Disordered" evidence="4">
    <location>
        <begin position="1099"/>
        <end position="1124"/>
    </location>
</feature>
<dbReference type="InterPro" id="IPR052398">
    <property type="entry name" value="Ubiquitin_hydrolase_53/54"/>
</dbReference>
<keyword evidence="2" id="KW-0378">Hydrolase</keyword>
<dbReference type="InterPro" id="IPR006866">
    <property type="entry name" value="DUF627_N"/>
</dbReference>
<dbReference type="InterPro" id="IPR006865">
    <property type="entry name" value="DUF629"/>
</dbReference>
<dbReference type="Proteomes" id="UP000594263">
    <property type="component" value="Unplaced"/>
</dbReference>
<proteinExistence type="predicted"/>
<feature type="compositionally biased region" description="Polar residues" evidence="4">
    <location>
        <begin position="1099"/>
        <end position="1119"/>
    </location>
</feature>
<evidence type="ECO:0000259" key="5">
    <source>
        <dbReference type="PROSITE" id="PS50235"/>
    </source>
</evidence>
<feature type="region of interest" description="Disordered" evidence="4">
    <location>
        <begin position="281"/>
        <end position="315"/>
    </location>
</feature>
<feature type="coiled-coil region" evidence="3">
    <location>
        <begin position="181"/>
        <end position="208"/>
    </location>
</feature>
<dbReference type="PROSITE" id="PS50235">
    <property type="entry name" value="USP_3"/>
    <property type="match status" value="1"/>
</dbReference>
<dbReference type="PANTHER" id="PTHR22975">
    <property type="entry name" value="UBIQUITIN SPECIFIC PROTEINASE"/>
    <property type="match status" value="1"/>
</dbReference>
<dbReference type="InterPro" id="IPR001394">
    <property type="entry name" value="Peptidase_C19_UCH"/>
</dbReference>
<dbReference type="InterPro" id="IPR038765">
    <property type="entry name" value="Papain-like_cys_pep_sf"/>
</dbReference>
<dbReference type="Gene3D" id="3.90.70.10">
    <property type="entry name" value="Cysteine proteinases"/>
    <property type="match status" value="1"/>
</dbReference>
<dbReference type="InterPro" id="IPR011990">
    <property type="entry name" value="TPR-like_helical_dom_sf"/>
</dbReference>
<protein>
    <recommendedName>
        <fullName evidence="5">USP domain-containing protein</fullName>
    </recommendedName>
</protein>
<sequence>MGNRKKAPPPGRKSSLKPPPDAAGGGGGGIVDAPSAVEAVDRIECVREFESPAFGKIKVECERALNALKRGNHNKALRLLKDSSHKYKNSALIHRVQATACVKAASVVDDPNVKQRHFKNALESARRAVELSPDSIEFAFYHANLLCELSTEPTEFEQVLRECDNALGIQNPIDPAKESLLDETQQKISTAEGRIANVQDELRALVQRTNIKSLSTWVKTFGQFEDKISIVPSNTTVEDPMEAMLFETRKPNEIKKANKTTEERRKEVEVRVAAARLLQQKPDSPPSLIEDDGQKTRPHFSSENANRSGEVRKSKNSRKHISLLERIERVRSYWSSMSTDMKFDLFRVRVCDMKAYFGSLKDKSAYEVLCEALAFAEANGTWKFWMCCRCSEKFADSDEHIQHVVREHMGSLLPRLQSIMPSFVENEWVEMIMNCSWKPLDISQAVDIIKGKPKAHFIKLADTEYGSTPHEECFRGSLDSPREDLCNGNSFNIAPLGNQLSIKDDFDECQSNQEVNLVDSWPLCDDPERAKLLDKIHALFQLLIRHRYLSSSHLIKVMQFTVDELQGLASGSELLKCGVDQSPTCICFLSAPKLRKILTFLQDVSKSCGLGSCPEKRINPPEASISGHDNLDNFEKIILSNDMSFMMLDELIFSTSSTDQARENGIIVEKTTPYPSTVTSKSGYLAECDALLSWIYSVPQIMEQLASWIRAKEQKVHKALDILQILEKEFCHLQGLCERKCDHLGYEEALQLVEDLCLQDGKKKESALDSASKGYESLLKKKKDELLRQEHDEIFIGNRFELDAISSVLREAESLRVNQMGYDGNYCDVTLYLRDLEYFEEENCRSNGYFRQMDTCIEIIIQRQKEQVSIELSKIDAKIMRIISEIHHIEVKLEPVAAYDFRTILLPLVKSFLQALLEDLAEKDATKKSDANREALLAELALDSQKRLLEGKGTTQDKVKEKKKGKDFRSTKLTKTKLGDDHQMVDNLTSEQSSYVSSTMADVDLACPHTSILVATVNHLEELSGNGSELEAEERKLQETLDYQRKVEYEAKQKRLAKQFKTTTKSFSGQLEVAFDTFSSHSDPDLNTHIKHMEQECGSQRNGFQDNNSGLPVPSSLSTSHKDTNVRSYHSADITGSDLKMGNKIDKYTRSKCADGSNQIVSLEKAKFEIYKTEEGMKHGDCHEILTTNGIYKNEGDGARTMQLILAEDDNDDIFQADLQKAVLESLDTFETHQEFPFDPLMLPRTSMLPHTIGASPKDATLDTVNGNGTMGTGLKNEVGEYNCFLNVIIQSLWHITQFRKELFGRSISEHVHVGDPCVVCALHGIFTDLSLAYTDPRREAVAPTSLRLALSNVYPDSNFFQEAQMNDASEVLGVIFECLHRSSTPKDEVPDAKLVKNNSLGSWDCSNNYCTAHFLFGMDIFERMNCHNCHLESRHLKYTSFFHNVNASSLRKMKAVSPDSSFDMLLNLVEMQHQLACDPEAGGCGMLNYINHMLSSPPHVFITVLGWQKARESSEDIMATLAALNTEINISVLYRGVDPNNKYRLVSVVCYYGQHYHCFAYSPDHGQWLLYDDRTVEVIGVWDEVLKMCERGHLQPQLLFFESIN</sequence>
<accession>A0A7N0TYL4</accession>
<dbReference type="Gramene" id="Kaladp0048s0099.1.v1.1">
    <property type="protein sequence ID" value="Kaladp0048s0099.1.v1.1"/>
    <property type="gene ID" value="Kaladp0048s0099.v1.1"/>
</dbReference>
<dbReference type="Gene3D" id="1.25.40.10">
    <property type="entry name" value="Tetratricopeptide repeat domain"/>
    <property type="match status" value="1"/>
</dbReference>
<feature type="domain" description="USP" evidence="5">
    <location>
        <begin position="1273"/>
        <end position="1605"/>
    </location>
</feature>
<dbReference type="PROSITE" id="PS00028">
    <property type="entry name" value="ZINC_FINGER_C2H2_1"/>
    <property type="match status" value="1"/>
</dbReference>
<keyword evidence="7" id="KW-1185">Reference proteome</keyword>
<dbReference type="EnsemblPlants" id="Kaladp0048s0099.1.v1.1">
    <property type="protein sequence ID" value="Kaladp0048s0099.1.v1.1"/>
    <property type="gene ID" value="Kaladp0048s0099.v1.1"/>
</dbReference>
<dbReference type="OMA" id="FERMNCC"/>
<evidence type="ECO:0000256" key="3">
    <source>
        <dbReference type="SAM" id="Coils"/>
    </source>
</evidence>
<dbReference type="GO" id="GO:0004843">
    <property type="term" value="F:cysteine-type deubiquitinase activity"/>
    <property type="evidence" value="ECO:0007669"/>
    <property type="project" value="InterPro"/>
</dbReference>
<dbReference type="EnsemblPlants" id="Kaladp0048s0099.2.v1.1">
    <property type="protein sequence ID" value="Kaladp0048s0099.2.v1.1"/>
    <property type="gene ID" value="Kaladp0048s0099.v1.1"/>
</dbReference>
<dbReference type="Pfam" id="PF00443">
    <property type="entry name" value="UCH"/>
    <property type="match status" value="1"/>
</dbReference>
<evidence type="ECO:0000313" key="6">
    <source>
        <dbReference type="EnsemblPlants" id="Kaladp0048s0099.2.v1.1"/>
    </source>
</evidence>
<evidence type="ECO:0000256" key="4">
    <source>
        <dbReference type="SAM" id="MobiDB-lite"/>
    </source>
</evidence>
<dbReference type="SUPFAM" id="SSF54001">
    <property type="entry name" value="Cysteine proteinases"/>
    <property type="match status" value="1"/>
</dbReference>
<dbReference type="CDD" id="cd02257">
    <property type="entry name" value="Peptidase_C19"/>
    <property type="match status" value="1"/>
</dbReference>
<dbReference type="Pfam" id="PF04781">
    <property type="entry name" value="DUF627"/>
    <property type="match status" value="1"/>
</dbReference>
<feature type="region of interest" description="Disordered" evidence="4">
    <location>
        <begin position="1"/>
        <end position="30"/>
    </location>
</feature>
<keyword evidence="3" id="KW-0175">Coiled coil</keyword>
<keyword evidence="1" id="KW-0833">Ubl conjugation pathway</keyword>
<evidence type="ECO:0000313" key="7">
    <source>
        <dbReference type="Proteomes" id="UP000594263"/>
    </source>
</evidence>
<reference evidence="6" key="1">
    <citation type="submission" date="2021-01" db="UniProtKB">
        <authorList>
            <consortium name="EnsemblPlants"/>
        </authorList>
    </citation>
    <scope>IDENTIFICATION</scope>
</reference>
<dbReference type="Gramene" id="Kaladp0048s0099.2.v1.1">
    <property type="protein sequence ID" value="Kaladp0048s0099.2.v1.1"/>
    <property type="gene ID" value="Kaladp0048s0099.v1.1"/>
</dbReference>
<evidence type="ECO:0000256" key="1">
    <source>
        <dbReference type="ARBA" id="ARBA00022786"/>
    </source>
</evidence>
<name>A0A7N0TYL4_KALFE</name>
<dbReference type="InterPro" id="IPR028889">
    <property type="entry name" value="USP"/>
</dbReference>
<dbReference type="InterPro" id="IPR013087">
    <property type="entry name" value="Znf_C2H2_type"/>
</dbReference>
<dbReference type="GO" id="GO:0016579">
    <property type="term" value="P:protein deubiquitination"/>
    <property type="evidence" value="ECO:0007669"/>
    <property type="project" value="InterPro"/>
</dbReference>
<dbReference type="Pfam" id="PF04780">
    <property type="entry name" value="DUF629"/>
    <property type="match status" value="1"/>
</dbReference>